<accession>A0A8J4LP67</accession>
<gene>
    <name evidence="2" type="ORF">Vretimale_9831</name>
</gene>
<dbReference type="EMBL" id="BNCQ01000018">
    <property type="protein sequence ID" value="GIM05360.1"/>
    <property type="molecule type" value="Genomic_DNA"/>
</dbReference>
<feature type="non-terminal residue" evidence="2">
    <location>
        <position position="1"/>
    </location>
</feature>
<comment type="caution">
    <text evidence="2">The sequence shown here is derived from an EMBL/GenBank/DDBJ whole genome shotgun (WGS) entry which is preliminary data.</text>
</comment>
<protein>
    <submittedName>
        <fullName evidence="2">Uncharacterized protein</fullName>
    </submittedName>
</protein>
<evidence type="ECO:0000313" key="2">
    <source>
        <dbReference type="EMBL" id="GIM05360.1"/>
    </source>
</evidence>
<evidence type="ECO:0000256" key="1">
    <source>
        <dbReference type="SAM" id="MobiDB-lite"/>
    </source>
</evidence>
<dbReference type="AlphaFoldDB" id="A0A8J4LP67"/>
<organism evidence="2 3">
    <name type="scientific">Volvox reticuliferus</name>
    <dbReference type="NCBI Taxonomy" id="1737510"/>
    <lineage>
        <taxon>Eukaryota</taxon>
        <taxon>Viridiplantae</taxon>
        <taxon>Chlorophyta</taxon>
        <taxon>core chlorophytes</taxon>
        <taxon>Chlorophyceae</taxon>
        <taxon>CS clade</taxon>
        <taxon>Chlamydomonadales</taxon>
        <taxon>Volvocaceae</taxon>
        <taxon>Volvox</taxon>
    </lineage>
</organism>
<feature type="compositionally biased region" description="Low complexity" evidence="1">
    <location>
        <begin position="70"/>
        <end position="83"/>
    </location>
</feature>
<name>A0A8J4LP67_9CHLO</name>
<dbReference type="Proteomes" id="UP000722791">
    <property type="component" value="Unassembled WGS sequence"/>
</dbReference>
<proteinExistence type="predicted"/>
<sequence length="251" mass="24260">GKLLPLSAAGVEVSMTSLEPAIISAVDPAQVTAPPPLITSEVSSRTTNIAAETLTAVAQPDVALLPPPLLSSSAPTTPANAVAGPPPPDAPATALQPHISMLSPDAVGPCPEGDCAAATDEAAAAAAAATPASDMSLAALARQTASRMGPTSARTSPSLSSISSAHKCLRPVPSLVSSSPVGLAATAGIAVRNALVCRALASSGISRPMGLLSPSYSNASSTATAVANEEKKDSGAAMTTTAAAAAAAVAS</sequence>
<evidence type="ECO:0000313" key="3">
    <source>
        <dbReference type="Proteomes" id="UP000722791"/>
    </source>
</evidence>
<feature type="region of interest" description="Disordered" evidence="1">
    <location>
        <begin position="68"/>
        <end position="95"/>
    </location>
</feature>
<feature type="non-terminal residue" evidence="2">
    <location>
        <position position="251"/>
    </location>
</feature>
<reference evidence="2" key="1">
    <citation type="journal article" date="2021" name="Proc. Natl. Acad. Sci. U.S.A.">
        <title>Three genomes in the algal genus Volvox reveal the fate of a haploid sex-determining region after a transition to homothallism.</title>
        <authorList>
            <person name="Yamamoto K."/>
            <person name="Hamaji T."/>
            <person name="Kawai-Toyooka H."/>
            <person name="Matsuzaki R."/>
            <person name="Takahashi F."/>
            <person name="Nishimura Y."/>
            <person name="Kawachi M."/>
            <person name="Noguchi H."/>
            <person name="Minakuchi Y."/>
            <person name="Umen J.G."/>
            <person name="Toyoda A."/>
            <person name="Nozaki H."/>
        </authorList>
    </citation>
    <scope>NUCLEOTIDE SEQUENCE</scope>
    <source>
        <strain evidence="2">NIES-3785</strain>
    </source>
</reference>